<dbReference type="InterPro" id="IPR006664">
    <property type="entry name" value="OMP_bac"/>
</dbReference>
<keyword evidence="9" id="KW-0998">Cell outer membrane</keyword>
<dbReference type="Pfam" id="PF00691">
    <property type="entry name" value="OmpA"/>
    <property type="match status" value="1"/>
</dbReference>
<evidence type="ECO:0000259" key="11">
    <source>
        <dbReference type="PROSITE" id="PS51123"/>
    </source>
</evidence>
<evidence type="ECO:0000256" key="2">
    <source>
        <dbReference type="ARBA" id="ARBA00022448"/>
    </source>
</evidence>
<evidence type="ECO:0000256" key="10">
    <source>
        <dbReference type="PROSITE-ProRule" id="PRU00473"/>
    </source>
</evidence>
<keyword evidence="5" id="KW-0732">Signal</keyword>
<dbReference type="AlphaFoldDB" id="A0A0R2SAP2"/>
<dbReference type="GO" id="GO:0006811">
    <property type="term" value="P:monoatomic ion transport"/>
    <property type="evidence" value="ECO:0007669"/>
    <property type="project" value="UniProtKB-KW"/>
</dbReference>
<evidence type="ECO:0000256" key="9">
    <source>
        <dbReference type="ARBA" id="ARBA00023237"/>
    </source>
</evidence>
<evidence type="ECO:0000256" key="3">
    <source>
        <dbReference type="ARBA" id="ARBA00022452"/>
    </source>
</evidence>
<dbReference type="CDD" id="cd07185">
    <property type="entry name" value="OmpA_C-like"/>
    <property type="match status" value="1"/>
</dbReference>
<feature type="domain" description="OmpA-like" evidence="11">
    <location>
        <begin position="227"/>
        <end position="345"/>
    </location>
</feature>
<dbReference type="PROSITE" id="PS01068">
    <property type="entry name" value="OMPA_1"/>
    <property type="match status" value="1"/>
</dbReference>
<evidence type="ECO:0000313" key="12">
    <source>
        <dbReference type="EMBL" id="KRO71937.1"/>
    </source>
</evidence>
<keyword evidence="7" id="KW-0626">Porin</keyword>
<evidence type="ECO:0000256" key="6">
    <source>
        <dbReference type="ARBA" id="ARBA00023065"/>
    </source>
</evidence>
<dbReference type="Pfam" id="PF13505">
    <property type="entry name" value="OMP_b-brl"/>
    <property type="match status" value="1"/>
</dbReference>
<evidence type="ECO:0000256" key="7">
    <source>
        <dbReference type="ARBA" id="ARBA00023114"/>
    </source>
</evidence>
<dbReference type="InterPro" id="IPR006665">
    <property type="entry name" value="OmpA-like"/>
</dbReference>
<evidence type="ECO:0000256" key="8">
    <source>
        <dbReference type="ARBA" id="ARBA00023136"/>
    </source>
</evidence>
<proteinExistence type="predicted"/>
<dbReference type="SUPFAM" id="SSF103088">
    <property type="entry name" value="OmpA-like"/>
    <property type="match status" value="1"/>
</dbReference>
<dbReference type="InterPro" id="IPR050330">
    <property type="entry name" value="Bact_OuterMem_StrucFunc"/>
</dbReference>
<dbReference type="InterPro" id="IPR027385">
    <property type="entry name" value="Beta-barrel_OMP"/>
</dbReference>
<dbReference type="InterPro" id="IPR036737">
    <property type="entry name" value="OmpA-like_sf"/>
</dbReference>
<dbReference type="PROSITE" id="PS51123">
    <property type="entry name" value="OMPA_2"/>
    <property type="match status" value="1"/>
</dbReference>
<dbReference type="Gene3D" id="3.30.1330.60">
    <property type="entry name" value="OmpA-like domain"/>
    <property type="match status" value="1"/>
</dbReference>
<dbReference type="EMBL" id="LIBB01000116">
    <property type="protein sequence ID" value="KRO71937.1"/>
    <property type="molecule type" value="Genomic_DNA"/>
</dbReference>
<dbReference type="InterPro" id="IPR006690">
    <property type="entry name" value="OMPA-like_CS"/>
</dbReference>
<dbReference type="GO" id="GO:0015288">
    <property type="term" value="F:porin activity"/>
    <property type="evidence" value="ECO:0007669"/>
    <property type="project" value="UniProtKB-KW"/>
</dbReference>
<keyword evidence="6" id="KW-0406">Ion transport</keyword>
<protein>
    <recommendedName>
        <fullName evidence="11">OmpA-like domain-containing protein</fullName>
    </recommendedName>
</protein>
<evidence type="ECO:0000256" key="5">
    <source>
        <dbReference type="ARBA" id="ARBA00022729"/>
    </source>
</evidence>
<dbReference type="PRINTS" id="PR01021">
    <property type="entry name" value="OMPADOMAIN"/>
</dbReference>
<evidence type="ECO:0000256" key="4">
    <source>
        <dbReference type="ARBA" id="ARBA00022692"/>
    </source>
</evidence>
<dbReference type="GO" id="GO:0009279">
    <property type="term" value="C:cell outer membrane"/>
    <property type="evidence" value="ECO:0007669"/>
    <property type="project" value="UniProtKB-SubCell"/>
</dbReference>
<comment type="subcellular location">
    <subcellularLocation>
        <location evidence="1">Cell outer membrane</location>
        <topology evidence="1">Multi-pass membrane protein</topology>
    </subcellularLocation>
</comment>
<organism evidence="12 13">
    <name type="scientific">OM182 bacterium BACL3 MAG-120507-bin80</name>
    <dbReference type="NCBI Taxonomy" id="1655577"/>
    <lineage>
        <taxon>Bacteria</taxon>
        <taxon>Pseudomonadati</taxon>
        <taxon>Pseudomonadota</taxon>
        <taxon>Gammaproteobacteria</taxon>
        <taxon>OMG group</taxon>
        <taxon>OM182 clade</taxon>
    </lineage>
</organism>
<sequence>MKKSLASMAIAISCLGVTGVRADAGQFYLAPGLQGMNYDDEVGFDNDFGYVIGIGYDFTSKLSAELSVMDLNPQTKAARELDQDLWKVDVFYGLDFDLGKFKPFVVSGLGNSNIDGDNDSIWDIGAGLRLPLNERWTWRTSIRNYYALGRDFEDQDFGIDTTLVYRFGGAAKKAALVKELPQAREPNEPDASTQIADADRDGVRDAQDLCADTPLSYAVDKDGCPIAIEEVARIELLVNFDFDRAEVKEQYLPEIESVARFMEQYPDRVVELEGHTDSRGTDLYNLGLSQRRAESVMAELVGRYGIAASRVSARGYGESQPVASNDSTQGRADNRRVITVVIKTLQRYQTR</sequence>
<keyword evidence="4" id="KW-0812">Transmembrane</keyword>
<dbReference type="InterPro" id="IPR011250">
    <property type="entry name" value="OMP/PagP_B-barrel"/>
</dbReference>
<reference evidence="12 13" key="1">
    <citation type="submission" date="2015-10" db="EMBL/GenBank/DDBJ databases">
        <title>Metagenome-Assembled Genomes uncover a global brackish microbiome.</title>
        <authorList>
            <person name="Hugerth L.W."/>
            <person name="Larsson J."/>
            <person name="Alneberg J."/>
            <person name="Lindh M.V."/>
            <person name="Legrand C."/>
            <person name="Pinhassi J."/>
            <person name="Andersson A.F."/>
        </authorList>
    </citation>
    <scope>NUCLEOTIDE SEQUENCE [LARGE SCALE GENOMIC DNA]</scope>
    <source>
        <strain evidence="12">BACL4 MAG-120507-bin80</strain>
    </source>
</reference>
<evidence type="ECO:0000256" key="1">
    <source>
        <dbReference type="ARBA" id="ARBA00004571"/>
    </source>
</evidence>
<dbReference type="GO" id="GO:0046930">
    <property type="term" value="C:pore complex"/>
    <property type="evidence" value="ECO:0007669"/>
    <property type="project" value="UniProtKB-KW"/>
</dbReference>
<evidence type="ECO:0000313" key="13">
    <source>
        <dbReference type="Proteomes" id="UP000051934"/>
    </source>
</evidence>
<keyword evidence="8 10" id="KW-0472">Membrane</keyword>
<dbReference type="SUPFAM" id="SSF56925">
    <property type="entry name" value="OMPA-like"/>
    <property type="match status" value="1"/>
</dbReference>
<name>A0A0R2SAP2_9GAMM</name>
<dbReference type="PANTHER" id="PTHR30329:SF21">
    <property type="entry name" value="LIPOPROTEIN YIAD-RELATED"/>
    <property type="match status" value="1"/>
</dbReference>
<dbReference type="Proteomes" id="UP000051934">
    <property type="component" value="Unassembled WGS sequence"/>
</dbReference>
<gene>
    <name evidence="12" type="ORF">ABR69_11310</name>
</gene>
<dbReference type="Gene3D" id="2.40.160.20">
    <property type="match status" value="1"/>
</dbReference>
<accession>A0A0R2SAP2</accession>
<keyword evidence="3" id="KW-1134">Transmembrane beta strand</keyword>
<keyword evidence="2" id="KW-0813">Transport</keyword>
<dbReference type="PANTHER" id="PTHR30329">
    <property type="entry name" value="STATOR ELEMENT OF FLAGELLAR MOTOR COMPLEX"/>
    <property type="match status" value="1"/>
</dbReference>
<comment type="caution">
    <text evidence="12">The sequence shown here is derived from an EMBL/GenBank/DDBJ whole genome shotgun (WGS) entry which is preliminary data.</text>
</comment>